<sequence length="282" mass="31684">MRSFLKFVTILILVLNFTLYLGNNIVKANENTTSVQQMDRLKKIKKSGVLTVLSANMAPYSYKDPINGEFSGLDADIIKEIAYRLGVNNVNAQYIAFPSLLEEGINNPQIDSIAQGLYITDERKKLMNFTNPIYTERDVILTRKDTNINNKDDLKNKIIGVVAGSFNDNIANNWKQQGLISDYIRFYDSNSLLLALENKIIDAVVTSSILGENALLQRPNSNFKLLSPIQYKSEATFNVGYALKKEDITLLNAINEALQEMKTDGTLYGILAKRSLTSHYIP</sequence>
<keyword evidence="2" id="KW-1185">Reference proteome</keyword>
<reference evidence="1" key="1">
    <citation type="journal article" date="2025" name="Int. J. Syst. Evol. Microbiol.">
        <title>Inconstantimicrobium mannanitabidum sp. nov., a novel member of the family Clostridiaceae isolated from anoxic soil under the treatment of reductive soil disinfestation.</title>
        <authorList>
            <person name="Ueki A."/>
            <person name="Tonouchi A."/>
            <person name="Honma S."/>
            <person name="Kaku N."/>
            <person name="Ueki K."/>
        </authorList>
    </citation>
    <scope>NUCLEOTIDE SEQUENCE</scope>
    <source>
        <strain evidence="1">TW13</strain>
    </source>
</reference>
<evidence type="ECO:0000313" key="1">
    <source>
        <dbReference type="EMBL" id="GKX68598.1"/>
    </source>
</evidence>
<dbReference type="EMBL" id="BROD01000001">
    <property type="protein sequence ID" value="GKX68598.1"/>
    <property type="molecule type" value="Genomic_DNA"/>
</dbReference>
<gene>
    <name evidence="1" type="ORF">rsdtw13_38560</name>
</gene>
<protein>
    <submittedName>
        <fullName evidence="1">Amino acid ABC transporter substrate-binding protein</fullName>
    </submittedName>
</protein>
<name>A0ACB5RHN9_9CLOT</name>
<proteinExistence type="predicted"/>
<accession>A0ACB5RHN9</accession>
<dbReference type="Proteomes" id="UP001058074">
    <property type="component" value="Unassembled WGS sequence"/>
</dbReference>
<comment type="caution">
    <text evidence="1">The sequence shown here is derived from an EMBL/GenBank/DDBJ whole genome shotgun (WGS) entry which is preliminary data.</text>
</comment>
<organism evidence="1 2">
    <name type="scientific">Inconstantimicrobium mannanitabidum</name>
    <dbReference type="NCBI Taxonomy" id="1604901"/>
    <lineage>
        <taxon>Bacteria</taxon>
        <taxon>Bacillati</taxon>
        <taxon>Bacillota</taxon>
        <taxon>Clostridia</taxon>
        <taxon>Eubacteriales</taxon>
        <taxon>Clostridiaceae</taxon>
        <taxon>Inconstantimicrobium</taxon>
    </lineage>
</organism>
<evidence type="ECO:0000313" key="2">
    <source>
        <dbReference type="Proteomes" id="UP001058074"/>
    </source>
</evidence>